<dbReference type="RefSeq" id="WP_094263826.1">
    <property type="nucleotide sequence ID" value="NZ_NOWF01000003.1"/>
</dbReference>
<organism evidence="1 2">
    <name type="scientific">Paludifilum halophilum</name>
    <dbReference type="NCBI Taxonomy" id="1642702"/>
    <lineage>
        <taxon>Bacteria</taxon>
        <taxon>Bacillati</taxon>
        <taxon>Bacillota</taxon>
        <taxon>Bacilli</taxon>
        <taxon>Bacillales</taxon>
        <taxon>Thermoactinomycetaceae</taxon>
        <taxon>Paludifilum</taxon>
    </lineage>
</organism>
<accession>A0A235B8D2</accession>
<name>A0A235B8D2_9BACL</name>
<dbReference type="InterPro" id="IPR027417">
    <property type="entry name" value="P-loop_NTPase"/>
</dbReference>
<protein>
    <recommendedName>
        <fullName evidence="3">Dephospho-CoA kinase</fullName>
    </recommendedName>
</protein>
<evidence type="ECO:0000313" key="2">
    <source>
        <dbReference type="Proteomes" id="UP000215459"/>
    </source>
</evidence>
<evidence type="ECO:0008006" key="3">
    <source>
        <dbReference type="Google" id="ProtNLM"/>
    </source>
</evidence>
<gene>
    <name evidence="1" type="ORF">CHM34_06760</name>
</gene>
<comment type="caution">
    <text evidence="1">The sequence shown here is derived from an EMBL/GenBank/DDBJ whole genome shotgun (WGS) entry which is preliminary data.</text>
</comment>
<proteinExistence type="predicted"/>
<evidence type="ECO:0000313" key="1">
    <source>
        <dbReference type="EMBL" id="OYD08521.1"/>
    </source>
</evidence>
<sequence length="205" mass="24015">MNFIGLVGEAAVGKDTVARYLKEYYRYRRVAYGDEMKYFYGRQKGIQGNRRQVIKVVNLEKNRQELIDYGTHAWRDINPDIWVYALDQRVKRLARFYKELEEQVLLVATDVRFQNELDLIRDKYRGTIVKVTAPLSVRITRMEARGDRWDPSFMGHESERFAREVAADFVIDNGGALVHTTAQIEEVLNSIKSRPRFPNTKKPPK</sequence>
<dbReference type="OrthoDB" id="2399160at2"/>
<dbReference type="Gene3D" id="3.40.50.300">
    <property type="entry name" value="P-loop containing nucleotide triphosphate hydrolases"/>
    <property type="match status" value="1"/>
</dbReference>
<keyword evidence="2" id="KW-1185">Reference proteome</keyword>
<dbReference type="EMBL" id="NOWF01000003">
    <property type="protein sequence ID" value="OYD08521.1"/>
    <property type="molecule type" value="Genomic_DNA"/>
</dbReference>
<reference evidence="1 2" key="1">
    <citation type="submission" date="2017-07" db="EMBL/GenBank/DDBJ databases">
        <title>The genome sequence of Paludifilum halophilum highlights mechanisms for microbial adaptation to high salt environemnts.</title>
        <authorList>
            <person name="Belbahri L."/>
        </authorList>
    </citation>
    <scope>NUCLEOTIDE SEQUENCE [LARGE SCALE GENOMIC DNA]</scope>
    <source>
        <strain evidence="1 2">DSM 102817</strain>
    </source>
</reference>
<dbReference type="AlphaFoldDB" id="A0A235B8D2"/>
<dbReference type="Proteomes" id="UP000215459">
    <property type="component" value="Unassembled WGS sequence"/>
</dbReference>
<dbReference type="SUPFAM" id="SSF52540">
    <property type="entry name" value="P-loop containing nucleoside triphosphate hydrolases"/>
    <property type="match status" value="1"/>
</dbReference>